<protein>
    <recommendedName>
        <fullName evidence="3">ArsR family transcriptional regulator</fullName>
    </recommendedName>
</protein>
<accession>A0ABW5GQB6</accession>
<dbReference type="Gene3D" id="1.10.10.10">
    <property type="entry name" value="Winged helix-like DNA-binding domain superfamily/Winged helix DNA-binding domain"/>
    <property type="match status" value="1"/>
</dbReference>
<dbReference type="RefSeq" id="WP_345392761.1">
    <property type="nucleotide sequence ID" value="NZ_BAABHG010000005.1"/>
</dbReference>
<organism evidence="1 2">
    <name type="scientific">Amycolatopsis samaneae</name>
    <dbReference type="NCBI Taxonomy" id="664691"/>
    <lineage>
        <taxon>Bacteria</taxon>
        <taxon>Bacillati</taxon>
        <taxon>Actinomycetota</taxon>
        <taxon>Actinomycetes</taxon>
        <taxon>Pseudonocardiales</taxon>
        <taxon>Pseudonocardiaceae</taxon>
        <taxon>Amycolatopsis</taxon>
    </lineage>
</organism>
<keyword evidence="2" id="KW-1185">Reference proteome</keyword>
<reference evidence="2" key="1">
    <citation type="journal article" date="2019" name="Int. J. Syst. Evol. Microbiol.">
        <title>The Global Catalogue of Microorganisms (GCM) 10K type strain sequencing project: providing services to taxonomists for standard genome sequencing and annotation.</title>
        <authorList>
            <consortium name="The Broad Institute Genomics Platform"/>
            <consortium name="The Broad Institute Genome Sequencing Center for Infectious Disease"/>
            <person name="Wu L."/>
            <person name="Ma J."/>
        </authorList>
    </citation>
    <scope>NUCLEOTIDE SEQUENCE [LARGE SCALE GENOMIC DNA]</scope>
    <source>
        <strain evidence="2">CGMCC 4.7643</strain>
    </source>
</reference>
<dbReference type="InterPro" id="IPR036390">
    <property type="entry name" value="WH_DNA-bd_sf"/>
</dbReference>
<comment type="caution">
    <text evidence="1">The sequence shown here is derived from an EMBL/GenBank/DDBJ whole genome shotgun (WGS) entry which is preliminary data.</text>
</comment>
<name>A0ABW5GQB6_9PSEU</name>
<dbReference type="SUPFAM" id="SSF46785">
    <property type="entry name" value="Winged helix' DNA-binding domain"/>
    <property type="match status" value="1"/>
</dbReference>
<dbReference type="InterPro" id="IPR036388">
    <property type="entry name" value="WH-like_DNA-bd_sf"/>
</dbReference>
<dbReference type="Proteomes" id="UP001597419">
    <property type="component" value="Unassembled WGS sequence"/>
</dbReference>
<dbReference type="EMBL" id="JBHUKU010000020">
    <property type="protein sequence ID" value="MFD2462984.1"/>
    <property type="molecule type" value="Genomic_DNA"/>
</dbReference>
<proteinExistence type="predicted"/>
<evidence type="ECO:0000313" key="1">
    <source>
        <dbReference type="EMBL" id="MFD2462984.1"/>
    </source>
</evidence>
<sequence length="340" mass="36894">MATLGGAARLLIRFTREDLARTRISGRPDALWDLVLSLHRLQRRRPSGTRGPLAPAEVLRWRTNTLACLSGRALGRRVRDHLLPLAPISSYFPDFLTPHTGLHGLEPGLETVLSTPRAQIGRELDELTTRSGAPTWGSDLATGDPHALHLLGGTLRDYFATALAPSWPAIQARTTTEHTRLTGILATHGVGAMLANLLPTTIWHPGDRVLETPYPMNFTIELQGRGLTLIPSWFCSGMPVALVDPALPPVLVYPLNHDPPPATDHHALAKLVGPTRAAVLLAITIATPTRVIHRRTGISASQLSRHAAVLRDNDLITEARHAGQTFYTRTPLGNALIGGR</sequence>
<evidence type="ECO:0008006" key="3">
    <source>
        <dbReference type="Google" id="ProtNLM"/>
    </source>
</evidence>
<evidence type="ECO:0000313" key="2">
    <source>
        <dbReference type="Proteomes" id="UP001597419"/>
    </source>
</evidence>
<gene>
    <name evidence="1" type="ORF">ACFSYJ_30545</name>
</gene>